<feature type="domain" description="Response regulatory" evidence="18">
    <location>
        <begin position="710"/>
        <end position="831"/>
    </location>
</feature>
<dbReference type="InterPro" id="IPR003660">
    <property type="entry name" value="HAMP_dom"/>
</dbReference>
<dbReference type="PIRSF" id="PIRSF036437">
    <property type="entry name" value="HK_TorS"/>
    <property type="match status" value="1"/>
</dbReference>
<dbReference type="InterPro" id="IPR011006">
    <property type="entry name" value="CheY-like_superfamily"/>
</dbReference>
<evidence type="ECO:0000256" key="10">
    <source>
        <dbReference type="ARBA" id="ARBA00022840"/>
    </source>
</evidence>
<protein>
    <recommendedName>
        <fullName evidence="3">histidine kinase</fullName>
        <ecNumber evidence="3">2.7.13.3</ecNumber>
    </recommendedName>
</protein>
<keyword evidence="21" id="KW-1185">Reference proteome</keyword>
<name>A0A917JM88_9GAMM</name>
<evidence type="ECO:0000259" key="18">
    <source>
        <dbReference type="PROSITE" id="PS50110"/>
    </source>
</evidence>
<dbReference type="InterPro" id="IPR004358">
    <property type="entry name" value="Sig_transdc_His_kin-like_C"/>
</dbReference>
<keyword evidence="10" id="KW-0547">Nucleotide-binding</keyword>
<dbReference type="InterPro" id="IPR014302">
    <property type="entry name" value="Sig_transdc_His_kinase_TorS"/>
</dbReference>
<evidence type="ECO:0000256" key="15">
    <source>
        <dbReference type="SAM" id="Coils"/>
    </source>
</evidence>
<dbReference type="Pfam" id="PF02518">
    <property type="entry name" value="HATPase_c"/>
    <property type="match status" value="1"/>
</dbReference>
<accession>A0A917JM88</accession>
<dbReference type="Gene3D" id="1.20.120.160">
    <property type="entry name" value="HPT domain"/>
    <property type="match status" value="1"/>
</dbReference>
<reference evidence="20" key="2">
    <citation type="submission" date="2020-09" db="EMBL/GenBank/DDBJ databases">
        <authorList>
            <person name="Sun Q."/>
            <person name="Ohkuma M."/>
        </authorList>
    </citation>
    <scope>NUCLEOTIDE SEQUENCE</scope>
    <source>
        <strain evidence="20">JCM 30804</strain>
    </source>
</reference>
<dbReference type="SUPFAM" id="SSF52172">
    <property type="entry name" value="CheY-like"/>
    <property type="match status" value="1"/>
</dbReference>
<dbReference type="Proteomes" id="UP000613743">
    <property type="component" value="Unassembled WGS sequence"/>
</dbReference>
<comment type="subcellular location">
    <subcellularLocation>
        <location evidence="2">Cell inner membrane</location>
        <topology evidence="2">Multi-pass membrane protein</topology>
    </subcellularLocation>
</comment>
<dbReference type="InterPro" id="IPR036890">
    <property type="entry name" value="HATPase_C_sf"/>
</dbReference>
<dbReference type="CDD" id="cd17546">
    <property type="entry name" value="REC_hyHK_CKI1_RcsC-like"/>
    <property type="match status" value="1"/>
</dbReference>
<dbReference type="PROSITE" id="PS50885">
    <property type="entry name" value="HAMP"/>
    <property type="match status" value="1"/>
</dbReference>
<dbReference type="InterPro" id="IPR003594">
    <property type="entry name" value="HATPase_dom"/>
</dbReference>
<evidence type="ECO:0000256" key="13">
    <source>
        <dbReference type="ARBA" id="ARBA00023136"/>
    </source>
</evidence>
<evidence type="ECO:0000259" key="19">
    <source>
        <dbReference type="PROSITE" id="PS50885"/>
    </source>
</evidence>
<evidence type="ECO:0000256" key="14">
    <source>
        <dbReference type="PROSITE-ProRule" id="PRU00169"/>
    </source>
</evidence>
<dbReference type="InterPro" id="IPR005467">
    <property type="entry name" value="His_kinase_dom"/>
</dbReference>
<feature type="transmembrane region" description="Helical" evidence="16">
    <location>
        <begin position="331"/>
        <end position="352"/>
    </location>
</feature>
<evidence type="ECO:0000256" key="9">
    <source>
        <dbReference type="ARBA" id="ARBA00022777"/>
    </source>
</evidence>
<keyword evidence="7" id="KW-0808">Transferase</keyword>
<proteinExistence type="predicted"/>
<feature type="modified residue" description="4-aspartylphosphate" evidence="14">
    <location>
        <position position="762"/>
    </location>
</feature>
<evidence type="ECO:0000256" key="16">
    <source>
        <dbReference type="SAM" id="Phobius"/>
    </source>
</evidence>
<dbReference type="SUPFAM" id="SSF47226">
    <property type="entry name" value="Histidine-containing phosphotransfer domain, HPT domain"/>
    <property type="match status" value="1"/>
</dbReference>
<dbReference type="EC" id="2.7.13.3" evidence="3"/>
<gene>
    <name evidence="20" type="primary">torS</name>
    <name evidence="20" type="ORF">GCM10009332_08140</name>
</gene>
<comment type="caution">
    <text evidence="20">The sequence shown here is derived from an EMBL/GenBank/DDBJ whole genome shotgun (WGS) entry which is preliminary data.</text>
</comment>
<reference evidence="20" key="1">
    <citation type="journal article" date="2014" name="Int. J. Syst. Evol. Microbiol.">
        <title>Complete genome sequence of Corynebacterium casei LMG S-19264T (=DSM 44701T), isolated from a smear-ripened cheese.</title>
        <authorList>
            <consortium name="US DOE Joint Genome Institute (JGI-PGF)"/>
            <person name="Walter F."/>
            <person name="Albersmeier A."/>
            <person name="Kalinowski J."/>
            <person name="Ruckert C."/>
        </authorList>
    </citation>
    <scope>NUCLEOTIDE SEQUENCE</scope>
    <source>
        <strain evidence="20">JCM 30804</strain>
    </source>
</reference>
<dbReference type="EMBL" id="BMPZ01000002">
    <property type="protein sequence ID" value="GGI72997.1"/>
    <property type="molecule type" value="Genomic_DNA"/>
</dbReference>
<dbReference type="CDD" id="cd16922">
    <property type="entry name" value="HATPase_EvgS-ArcB-TorS-like"/>
    <property type="match status" value="1"/>
</dbReference>
<keyword evidence="13 16" id="KW-0472">Membrane</keyword>
<dbReference type="SUPFAM" id="SSF47384">
    <property type="entry name" value="Homodimeric domain of signal transducing histidine kinase"/>
    <property type="match status" value="1"/>
</dbReference>
<evidence type="ECO:0000313" key="21">
    <source>
        <dbReference type="Proteomes" id="UP000613743"/>
    </source>
</evidence>
<dbReference type="Pfam" id="PF01627">
    <property type="entry name" value="Hpt"/>
    <property type="match status" value="1"/>
</dbReference>
<dbReference type="Pfam" id="PF00512">
    <property type="entry name" value="HisKA"/>
    <property type="match status" value="1"/>
</dbReference>
<keyword evidence="12" id="KW-0902">Two-component regulatory system</keyword>
<dbReference type="SUPFAM" id="SSF55874">
    <property type="entry name" value="ATPase domain of HSP90 chaperone/DNA topoisomerase II/histidine kinase"/>
    <property type="match status" value="1"/>
</dbReference>
<dbReference type="PROSITE" id="PS50109">
    <property type="entry name" value="HIS_KIN"/>
    <property type="match status" value="1"/>
</dbReference>
<evidence type="ECO:0000256" key="5">
    <source>
        <dbReference type="ARBA" id="ARBA00022519"/>
    </source>
</evidence>
<dbReference type="Pfam" id="PF00072">
    <property type="entry name" value="Response_reg"/>
    <property type="match status" value="1"/>
</dbReference>
<feature type="domain" description="Histidine kinase" evidence="17">
    <location>
        <begin position="470"/>
        <end position="691"/>
    </location>
</feature>
<organism evidence="20 21">
    <name type="scientific">Shewanella gelidii</name>
    <dbReference type="NCBI Taxonomy" id="1642821"/>
    <lineage>
        <taxon>Bacteria</taxon>
        <taxon>Pseudomonadati</taxon>
        <taxon>Pseudomonadota</taxon>
        <taxon>Gammaproteobacteria</taxon>
        <taxon>Alteromonadales</taxon>
        <taxon>Shewanellaceae</taxon>
        <taxon>Shewanella</taxon>
    </lineage>
</organism>
<dbReference type="Pfam" id="PF21689">
    <property type="entry name" value="TorS_sensor_domain"/>
    <property type="match status" value="1"/>
</dbReference>
<dbReference type="InterPro" id="IPR003661">
    <property type="entry name" value="HisK_dim/P_dom"/>
</dbReference>
<evidence type="ECO:0000256" key="3">
    <source>
        <dbReference type="ARBA" id="ARBA00012438"/>
    </source>
</evidence>
<dbReference type="PRINTS" id="PR00344">
    <property type="entry name" value="BCTRLSENSOR"/>
</dbReference>
<feature type="domain" description="HAMP" evidence="19">
    <location>
        <begin position="354"/>
        <end position="406"/>
    </location>
</feature>
<evidence type="ECO:0000313" key="20">
    <source>
        <dbReference type="EMBL" id="GGI72997.1"/>
    </source>
</evidence>
<dbReference type="Gene3D" id="3.30.565.10">
    <property type="entry name" value="Histidine kinase-like ATPase, C-terminal domain"/>
    <property type="match status" value="1"/>
</dbReference>
<evidence type="ECO:0000256" key="1">
    <source>
        <dbReference type="ARBA" id="ARBA00000085"/>
    </source>
</evidence>
<keyword evidence="10" id="KW-0067">ATP-binding</keyword>
<evidence type="ECO:0000259" key="17">
    <source>
        <dbReference type="PROSITE" id="PS50109"/>
    </source>
</evidence>
<keyword evidence="11 16" id="KW-1133">Transmembrane helix</keyword>
<evidence type="ECO:0000256" key="6">
    <source>
        <dbReference type="ARBA" id="ARBA00022553"/>
    </source>
</evidence>
<dbReference type="InterPro" id="IPR036097">
    <property type="entry name" value="HisK_dim/P_sf"/>
</dbReference>
<dbReference type="Gene3D" id="1.20.58.920">
    <property type="match status" value="1"/>
</dbReference>
<keyword evidence="4" id="KW-1003">Cell membrane</keyword>
<dbReference type="NCBIfam" id="TIGR02956">
    <property type="entry name" value="TMAO_torS"/>
    <property type="match status" value="1"/>
</dbReference>
<dbReference type="SMART" id="SM00304">
    <property type="entry name" value="HAMP"/>
    <property type="match status" value="1"/>
</dbReference>
<keyword evidence="15" id="KW-0175">Coiled coil</keyword>
<dbReference type="Gene3D" id="3.40.50.2300">
    <property type="match status" value="1"/>
</dbReference>
<dbReference type="SMART" id="SM00448">
    <property type="entry name" value="REC"/>
    <property type="match status" value="1"/>
</dbReference>
<dbReference type="PROSITE" id="PS50110">
    <property type="entry name" value="RESPONSE_REGULATORY"/>
    <property type="match status" value="1"/>
</dbReference>
<evidence type="ECO:0000256" key="8">
    <source>
        <dbReference type="ARBA" id="ARBA00022692"/>
    </source>
</evidence>
<dbReference type="AlphaFoldDB" id="A0A917JM88"/>
<keyword evidence="8 16" id="KW-0812">Transmembrane</keyword>
<dbReference type="SMART" id="SM00387">
    <property type="entry name" value="HATPase_c"/>
    <property type="match status" value="1"/>
</dbReference>
<dbReference type="SMART" id="SM00388">
    <property type="entry name" value="HisKA"/>
    <property type="match status" value="1"/>
</dbReference>
<dbReference type="Gene3D" id="1.10.287.130">
    <property type="match status" value="1"/>
</dbReference>
<feature type="coiled-coil region" evidence="15">
    <location>
        <begin position="404"/>
        <end position="442"/>
    </location>
</feature>
<keyword evidence="9 20" id="KW-0418">Kinase</keyword>
<dbReference type="GO" id="GO:0005886">
    <property type="term" value="C:plasma membrane"/>
    <property type="evidence" value="ECO:0007669"/>
    <property type="project" value="UniProtKB-SubCell"/>
</dbReference>
<evidence type="ECO:0000256" key="12">
    <source>
        <dbReference type="ARBA" id="ARBA00023012"/>
    </source>
</evidence>
<evidence type="ECO:0000256" key="7">
    <source>
        <dbReference type="ARBA" id="ARBA00022679"/>
    </source>
</evidence>
<dbReference type="CDD" id="cd00082">
    <property type="entry name" value="HisKA"/>
    <property type="match status" value="1"/>
</dbReference>
<dbReference type="Gene3D" id="6.10.340.10">
    <property type="match status" value="1"/>
</dbReference>
<sequence>MLAFSLLGLLLMLLVAQGNLSLHWVKLADDFLYEQSLPASQAARQLSRASNTLSDIAMQLGQVNKESERLALDNRLSYNATLLQEAINQLKDLKVDTNVSLRSEVDDILNELALISTRVKQRITFANLLHQQAQVLSKAATQSAEFLQAELAVVDSAILAKLSLSYAQQVGERRNAQLLDDVIEHELDVQEQLNDAVKLVHRVALISQLFLSQEQQELLQTLIDVSAVKVLGRTGNTIDLSMLEYLPDLIRDPQRAQALRQQIKILKQIEISIFLQRDYTEHLLGQNVMLEQVTGKLNRLNAAVDNALDIQQQQAELARQDYLRQLTWAKLGLWLTGCLMLIIIGFVVHRVIYRGIALRLNEATDALARLSHGDTRVSLNPHGDDELTAMASAVEAFKRKTAHNQKLQLELRRSAAELTEHKLALEIKVAERTQELAEANQRLDAESKGHELARDIAEQANRAKSVFLATMSHEIRTPLNGVLGTLSLLGQAKLPVAEQQLLALAQYSGTLLQTVLSDILDFSRLEQGSLTHEPRSVDLHELLDEVMAIMLAGASLAGISLVLDKHRLPDCVSLDGPKLRQVLFNLIGNAIKFTPKGKVELYVEGHNDRLNFVVKDSGVGIAQEAKAHLFTAYSSLNHSSQCHSKARGTGLGLTISKELVELMNDNSGESLWVESEEGKGSAFGFSLPRLECQLPVVSAKVPIAQVTAKHVLVVEDNKVNAMVAQGFLAHLGHSSELVNSCEAALAVYRADTASQYDALMLDIQLGDGTGLQLLQSIQRINQAIDYQPVIAAFTAQLQDEDVEVYQARGFDEVLGKPLSLNSLALWLGSTHANFERECHDSEGGAPRQAGRELAGANQLMSPESQIEADEVDVSGHLQSFDLLDEWQLQQDINVLGLPAVEEIAALFYKTSASHLRSVNESPKQAKGALHALKGSSANVGMLALSRLCKSLEGKAINSADQNRLERMWQNSCQQLRQFLTLSNSAL</sequence>
<dbReference type="GO" id="GO:0000155">
    <property type="term" value="F:phosphorelay sensor kinase activity"/>
    <property type="evidence" value="ECO:0007669"/>
    <property type="project" value="InterPro"/>
</dbReference>
<dbReference type="InterPro" id="IPR038188">
    <property type="entry name" value="TorS_sensor_sf"/>
</dbReference>
<dbReference type="PANTHER" id="PTHR43047">
    <property type="entry name" value="TWO-COMPONENT HISTIDINE PROTEIN KINASE"/>
    <property type="match status" value="1"/>
</dbReference>
<comment type="catalytic activity">
    <reaction evidence="1">
        <text>ATP + protein L-histidine = ADP + protein N-phospho-L-histidine.</text>
        <dbReference type="EC" id="2.7.13.3"/>
    </reaction>
</comment>
<evidence type="ECO:0000256" key="11">
    <source>
        <dbReference type="ARBA" id="ARBA00022989"/>
    </source>
</evidence>
<evidence type="ECO:0000256" key="4">
    <source>
        <dbReference type="ARBA" id="ARBA00022475"/>
    </source>
</evidence>
<dbReference type="InterPro" id="IPR001789">
    <property type="entry name" value="Sig_transdc_resp-reg_receiver"/>
</dbReference>
<dbReference type="InterPro" id="IPR008207">
    <property type="entry name" value="Sig_transdc_His_kin_Hpt_dom"/>
</dbReference>
<keyword evidence="6 14" id="KW-0597">Phosphoprotein</keyword>
<dbReference type="InterPro" id="IPR036641">
    <property type="entry name" value="HPT_dom_sf"/>
</dbReference>
<evidence type="ECO:0000256" key="2">
    <source>
        <dbReference type="ARBA" id="ARBA00004429"/>
    </source>
</evidence>
<keyword evidence="5" id="KW-0997">Cell inner membrane</keyword>